<dbReference type="SUPFAM" id="SSF46785">
    <property type="entry name" value="Winged helix' DNA-binding domain"/>
    <property type="match status" value="1"/>
</dbReference>
<dbReference type="Pfam" id="PF01047">
    <property type="entry name" value="MarR"/>
    <property type="match status" value="1"/>
</dbReference>
<reference evidence="2 3" key="1">
    <citation type="submission" date="2020-07" db="EMBL/GenBank/DDBJ databases">
        <title>Sequencing the genomes of 1000 actinobacteria strains.</title>
        <authorList>
            <person name="Klenk H.-P."/>
        </authorList>
    </citation>
    <scope>NUCLEOTIDE SEQUENCE [LARGE SCALE GENOMIC DNA]</scope>
    <source>
        <strain evidence="2 3">DSM 21349</strain>
    </source>
</reference>
<dbReference type="SMART" id="SM00347">
    <property type="entry name" value="HTH_MARR"/>
    <property type="match status" value="1"/>
</dbReference>
<dbReference type="PANTHER" id="PTHR39515">
    <property type="entry name" value="CONSERVED PROTEIN"/>
    <property type="match status" value="1"/>
</dbReference>
<dbReference type="RefSeq" id="WP_182539870.1">
    <property type="nucleotide sequence ID" value="NZ_JACGXA010000001.1"/>
</dbReference>
<dbReference type="GO" id="GO:0003700">
    <property type="term" value="F:DNA-binding transcription factor activity"/>
    <property type="evidence" value="ECO:0007669"/>
    <property type="project" value="InterPro"/>
</dbReference>
<dbReference type="InterPro" id="IPR052526">
    <property type="entry name" value="HTH-type_Bedaq_tolerance"/>
</dbReference>
<evidence type="ECO:0000313" key="3">
    <source>
        <dbReference type="Proteomes" id="UP000580910"/>
    </source>
</evidence>
<dbReference type="AlphaFoldDB" id="A0A7W3J139"/>
<comment type="caution">
    <text evidence="2">The sequence shown here is derived from an EMBL/GenBank/DDBJ whole genome shotgun (WGS) entry which is preliminary data.</text>
</comment>
<dbReference type="Gene3D" id="1.10.10.10">
    <property type="entry name" value="Winged helix-like DNA-binding domain superfamily/Winged helix DNA-binding domain"/>
    <property type="match status" value="1"/>
</dbReference>
<dbReference type="PROSITE" id="PS50995">
    <property type="entry name" value="HTH_MARR_2"/>
    <property type="match status" value="1"/>
</dbReference>
<sequence>MPTTAPTTLELSSDLATYAARLVRALRRNNDLPAGARIVSLLDEHGPLGVSALATADRCSQPTMSAAVAGLVEKGWVDKLPHPDDARSSVITLTDVGRSALAHFRRVNGTTVAARFEAHPTHTPEDLATAVAVLRDLLDPTYDPERGTL</sequence>
<keyword evidence="2" id="KW-0238">DNA-binding</keyword>
<evidence type="ECO:0000313" key="2">
    <source>
        <dbReference type="EMBL" id="MBA8804377.1"/>
    </source>
</evidence>
<dbReference type="PANTHER" id="PTHR39515:SF2">
    <property type="entry name" value="HTH-TYPE TRANSCRIPTIONAL REGULATOR RV0880"/>
    <property type="match status" value="1"/>
</dbReference>
<dbReference type="GO" id="GO:0003677">
    <property type="term" value="F:DNA binding"/>
    <property type="evidence" value="ECO:0007669"/>
    <property type="project" value="UniProtKB-KW"/>
</dbReference>
<keyword evidence="3" id="KW-1185">Reference proteome</keyword>
<organism evidence="2 3">
    <name type="scientific">Nocardioides ginsengisegetis</name>
    <dbReference type="NCBI Taxonomy" id="661491"/>
    <lineage>
        <taxon>Bacteria</taxon>
        <taxon>Bacillati</taxon>
        <taxon>Actinomycetota</taxon>
        <taxon>Actinomycetes</taxon>
        <taxon>Propionibacteriales</taxon>
        <taxon>Nocardioidaceae</taxon>
        <taxon>Nocardioides</taxon>
    </lineage>
</organism>
<dbReference type="InterPro" id="IPR000835">
    <property type="entry name" value="HTH_MarR-typ"/>
</dbReference>
<feature type="domain" description="HTH marR-type" evidence="1">
    <location>
        <begin position="8"/>
        <end position="139"/>
    </location>
</feature>
<dbReference type="Proteomes" id="UP000580910">
    <property type="component" value="Unassembled WGS sequence"/>
</dbReference>
<accession>A0A7W3J139</accession>
<dbReference type="InterPro" id="IPR036390">
    <property type="entry name" value="WH_DNA-bd_sf"/>
</dbReference>
<dbReference type="InterPro" id="IPR036388">
    <property type="entry name" value="WH-like_DNA-bd_sf"/>
</dbReference>
<name>A0A7W3J139_9ACTN</name>
<dbReference type="EMBL" id="JACGXA010000001">
    <property type="protein sequence ID" value="MBA8804377.1"/>
    <property type="molecule type" value="Genomic_DNA"/>
</dbReference>
<evidence type="ECO:0000259" key="1">
    <source>
        <dbReference type="PROSITE" id="PS50995"/>
    </source>
</evidence>
<proteinExistence type="predicted"/>
<gene>
    <name evidence="2" type="ORF">FB382_002668</name>
</gene>
<protein>
    <submittedName>
        <fullName evidence="2">DNA-binding MarR family transcriptional regulator</fullName>
    </submittedName>
</protein>